<proteinExistence type="predicted"/>
<reference evidence="1 2" key="1">
    <citation type="journal article" date="2013" name="Stand. Genomic Sci.">
        <title>Genomic Encyclopedia of Type Strains, Phase I: The one thousand microbial genomes (KMG-I) project.</title>
        <authorList>
            <person name="Kyrpides N.C."/>
            <person name="Woyke T."/>
            <person name="Eisen J.A."/>
            <person name="Garrity G."/>
            <person name="Lilburn T.G."/>
            <person name="Beck B.J."/>
            <person name="Whitman W.B."/>
            <person name="Hugenholtz P."/>
            <person name="Klenk H.P."/>
        </authorList>
    </citation>
    <scope>NUCLEOTIDE SEQUENCE [LARGE SCALE GENOMIC DNA]</scope>
    <source>
        <strain evidence="1 2">DSM 13484</strain>
    </source>
</reference>
<organism evidence="1 2">
    <name type="scientific">Chitinophaga japonensis</name>
    <name type="common">Flexibacter japonensis</name>
    <dbReference type="NCBI Taxonomy" id="104662"/>
    <lineage>
        <taxon>Bacteria</taxon>
        <taxon>Pseudomonadati</taxon>
        <taxon>Bacteroidota</taxon>
        <taxon>Chitinophagia</taxon>
        <taxon>Chitinophagales</taxon>
        <taxon>Chitinophagaceae</taxon>
        <taxon>Chitinophaga</taxon>
    </lineage>
</organism>
<dbReference type="RefSeq" id="WP_158642668.1">
    <property type="nucleotide sequence ID" value="NZ_VLLG01000004.1"/>
</dbReference>
<dbReference type="AlphaFoldDB" id="A0A562SYC1"/>
<keyword evidence="2" id="KW-1185">Reference proteome</keyword>
<dbReference type="SUPFAM" id="SSF53448">
    <property type="entry name" value="Nucleotide-diphospho-sugar transferases"/>
    <property type="match status" value="1"/>
</dbReference>
<evidence type="ECO:0000313" key="2">
    <source>
        <dbReference type="Proteomes" id="UP000316778"/>
    </source>
</evidence>
<gene>
    <name evidence="1" type="ORF">LX66_3565</name>
</gene>
<accession>A0A562SYC1</accession>
<dbReference type="InterPro" id="IPR029044">
    <property type="entry name" value="Nucleotide-diphossugar_trans"/>
</dbReference>
<evidence type="ECO:0008006" key="3">
    <source>
        <dbReference type="Google" id="ProtNLM"/>
    </source>
</evidence>
<comment type="caution">
    <text evidence="1">The sequence shown here is derived from an EMBL/GenBank/DDBJ whole genome shotgun (WGS) entry which is preliminary data.</text>
</comment>
<name>A0A562SYC1_CHIJA</name>
<dbReference type="Proteomes" id="UP000316778">
    <property type="component" value="Unassembled WGS sequence"/>
</dbReference>
<sequence>MKLNIVTPVTRPQNLSAIRESIRQQLGKGIDIEWWLIFDASCPMPPISGMLPHIENHAQATISGMAGHCHRNTFLMQQELRARLERLSVLNEWIYCIDDDNILHPDLVPWLMANQQVVEDASMLIFDQQLKDGTHRLSADRPRVNNIDTAQFMWRGTISTGIRFREDAYNADGFFAEEINKRTLCTTIVNLPLCYYNYLR</sequence>
<dbReference type="OrthoDB" id="276604at2"/>
<evidence type="ECO:0000313" key="1">
    <source>
        <dbReference type="EMBL" id="TWI86311.1"/>
    </source>
</evidence>
<protein>
    <recommendedName>
        <fullName evidence="3">Glycosyl transferase family 2</fullName>
    </recommendedName>
</protein>
<dbReference type="EMBL" id="VLLG01000004">
    <property type="protein sequence ID" value="TWI86311.1"/>
    <property type="molecule type" value="Genomic_DNA"/>
</dbReference>